<keyword evidence="3 6" id="KW-0479">Metal-binding</keyword>
<feature type="domain" description="Cytochrome c" evidence="7">
    <location>
        <begin position="62"/>
        <end position="145"/>
    </location>
</feature>
<evidence type="ECO:0000313" key="8">
    <source>
        <dbReference type="EMBL" id="PRY24114.1"/>
    </source>
</evidence>
<evidence type="ECO:0000256" key="1">
    <source>
        <dbReference type="ARBA" id="ARBA00022448"/>
    </source>
</evidence>
<dbReference type="PROSITE" id="PS51007">
    <property type="entry name" value="CYTC"/>
    <property type="match status" value="1"/>
</dbReference>
<dbReference type="InterPro" id="IPR002324">
    <property type="entry name" value="Cyt_c_ID"/>
</dbReference>
<feature type="binding site" description="covalent" evidence="6">
    <location>
        <position position="81"/>
    </location>
    <ligand>
        <name>heme c</name>
        <dbReference type="ChEBI" id="CHEBI:61717"/>
    </ligand>
</feature>
<accession>A0A2T0RSF8</accession>
<evidence type="ECO:0000256" key="5">
    <source>
        <dbReference type="ARBA" id="ARBA00023004"/>
    </source>
</evidence>
<gene>
    <name evidence="8" type="ORF">CLV58_14013</name>
</gene>
<organism evidence="8 9">
    <name type="scientific">Spirosoma oryzae</name>
    <dbReference type="NCBI Taxonomy" id="1469603"/>
    <lineage>
        <taxon>Bacteria</taxon>
        <taxon>Pseudomonadati</taxon>
        <taxon>Bacteroidota</taxon>
        <taxon>Cytophagia</taxon>
        <taxon>Cytophagales</taxon>
        <taxon>Cytophagaceae</taxon>
        <taxon>Spirosoma</taxon>
    </lineage>
</organism>
<dbReference type="SUPFAM" id="SSF46626">
    <property type="entry name" value="Cytochrome c"/>
    <property type="match status" value="1"/>
</dbReference>
<feature type="binding site" description="covalent" evidence="6">
    <location>
        <position position="77"/>
    </location>
    <ligand>
        <name>heme c</name>
        <dbReference type="ChEBI" id="CHEBI:61717"/>
    </ligand>
</feature>
<evidence type="ECO:0000256" key="4">
    <source>
        <dbReference type="ARBA" id="ARBA00022982"/>
    </source>
</evidence>
<dbReference type="Gene3D" id="1.10.760.10">
    <property type="entry name" value="Cytochrome c-like domain"/>
    <property type="match status" value="1"/>
</dbReference>
<dbReference type="InterPro" id="IPR036909">
    <property type="entry name" value="Cyt_c-like_dom_sf"/>
</dbReference>
<dbReference type="Proteomes" id="UP000238375">
    <property type="component" value="Unassembled WGS sequence"/>
</dbReference>
<evidence type="ECO:0000313" key="9">
    <source>
        <dbReference type="Proteomes" id="UP000238375"/>
    </source>
</evidence>
<proteinExistence type="predicted"/>
<reference evidence="8 9" key="1">
    <citation type="submission" date="2018-03" db="EMBL/GenBank/DDBJ databases">
        <title>Genomic Encyclopedia of Archaeal and Bacterial Type Strains, Phase II (KMG-II): from individual species to whole genera.</title>
        <authorList>
            <person name="Goeker M."/>
        </authorList>
    </citation>
    <scope>NUCLEOTIDE SEQUENCE [LARGE SCALE GENOMIC DNA]</scope>
    <source>
        <strain evidence="8 9">DSM 28354</strain>
    </source>
</reference>
<dbReference type="EMBL" id="PVTE01000040">
    <property type="protein sequence ID" value="PRY24114.1"/>
    <property type="molecule type" value="Genomic_DNA"/>
</dbReference>
<comment type="caution">
    <text evidence="8">The sequence shown here is derived from an EMBL/GenBank/DDBJ whole genome shotgun (WGS) entry which is preliminary data.</text>
</comment>
<keyword evidence="1" id="KW-0813">Transport</keyword>
<evidence type="ECO:0000259" key="7">
    <source>
        <dbReference type="PROSITE" id="PS51007"/>
    </source>
</evidence>
<name>A0A2T0RSF8_9BACT</name>
<dbReference type="GO" id="GO:0009055">
    <property type="term" value="F:electron transfer activity"/>
    <property type="evidence" value="ECO:0007669"/>
    <property type="project" value="InterPro"/>
</dbReference>
<evidence type="ECO:0000256" key="6">
    <source>
        <dbReference type="PIRSR" id="PIRSR602324-1"/>
    </source>
</evidence>
<protein>
    <submittedName>
        <fullName evidence="8">Cytochrome c</fullName>
    </submittedName>
</protein>
<comment type="PTM">
    <text evidence="6">Binds 1 heme c group covalently per subunit.</text>
</comment>
<evidence type="ECO:0000256" key="3">
    <source>
        <dbReference type="ARBA" id="ARBA00022723"/>
    </source>
</evidence>
<dbReference type="AlphaFoldDB" id="A0A2T0RSF8"/>
<sequence length="164" mass="18163">MTGRHWLIGRNRLFLWRLVRHNQPLLLLFVYPIHMKKLLGLLLASAALATASVDANAQAPAGDIPADMNALMTKYTCIACHRPNQRLVGPAYADVAKKKYSNDEIVNLIYNPVPAHWPGYPPMAAMKQVPKEDAMKLAVWINSLDGGAKKTSTKKTTTKKTSKS</sequence>
<dbReference type="GO" id="GO:0020037">
    <property type="term" value="F:heme binding"/>
    <property type="evidence" value="ECO:0007669"/>
    <property type="project" value="InterPro"/>
</dbReference>
<keyword evidence="9" id="KW-1185">Reference proteome</keyword>
<evidence type="ECO:0000256" key="2">
    <source>
        <dbReference type="ARBA" id="ARBA00022617"/>
    </source>
</evidence>
<feature type="binding site" description="covalent" evidence="6">
    <location>
        <position position="123"/>
    </location>
    <ligand>
        <name>heme c</name>
        <dbReference type="ChEBI" id="CHEBI:61717"/>
    </ligand>
</feature>
<dbReference type="GO" id="GO:0005506">
    <property type="term" value="F:iron ion binding"/>
    <property type="evidence" value="ECO:0007669"/>
    <property type="project" value="InterPro"/>
</dbReference>
<keyword evidence="2 6" id="KW-0349">Heme</keyword>
<keyword evidence="5 6" id="KW-0408">Iron</keyword>
<keyword evidence="4" id="KW-0249">Electron transport</keyword>
<dbReference type="InterPro" id="IPR009056">
    <property type="entry name" value="Cyt_c-like_dom"/>
</dbReference>
<dbReference type="PRINTS" id="PR00606">
    <property type="entry name" value="CYTCHROMECID"/>
</dbReference>